<feature type="domain" description="Fork-head" evidence="8">
    <location>
        <begin position="25"/>
        <end position="100"/>
    </location>
</feature>
<evidence type="ECO:0000256" key="6">
    <source>
        <dbReference type="PROSITE-ProRule" id="PRU00089"/>
    </source>
</evidence>
<evidence type="ECO:0000313" key="9">
    <source>
        <dbReference type="EMBL" id="KEQ69918.1"/>
    </source>
</evidence>
<evidence type="ECO:0000313" key="10">
    <source>
        <dbReference type="Proteomes" id="UP000027730"/>
    </source>
</evidence>
<dbReference type="InterPro" id="IPR036390">
    <property type="entry name" value="WH_DNA-bd_sf"/>
</dbReference>
<dbReference type="EMBL" id="KL584719">
    <property type="protein sequence ID" value="KEQ69918.1"/>
    <property type="molecule type" value="Genomic_DNA"/>
</dbReference>
<dbReference type="STRING" id="1043004.A0A074WAF5"/>
<evidence type="ECO:0000256" key="3">
    <source>
        <dbReference type="ARBA" id="ARBA00023125"/>
    </source>
</evidence>
<dbReference type="PROSITE" id="PS00658">
    <property type="entry name" value="FORK_HEAD_2"/>
    <property type="match status" value="1"/>
</dbReference>
<dbReference type="RefSeq" id="XP_013424081.1">
    <property type="nucleotide sequence ID" value="XM_013568627.1"/>
</dbReference>
<dbReference type="Proteomes" id="UP000027730">
    <property type="component" value="Unassembled WGS sequence"/>
</dbReference>
<gene>
    <name evidence="9" type="ORF">M436DRAFT_54891</name>
</gene>
<dbReference type="Gene3D" id="1.10.10.10">
    <property type="entry name" value="Winged helix-like DNA-binding domain superfamily/Winged helix DNA-binding domain"/>
    <property type="match status" value="1"/>
</dbReference>
<dbReference type="AlphaFoldDB" id="A0A074WAF5"/>
<proteinExistence type="predicted"/>
<feature type="compositionally biased region" description="Polar residues" evidence="7">
    <location>
        <begin position="89"/>
        <end position="100"/>
    </location>
</feature>
<keyword evidence="5 6" id="KW-0539">Nucleus</keyword>
<dbReference type="HOGENOM" id="CLU_077699_7_0_1"/>
<dbReference type="GO" id="GO:0000978">
    <property type="term" value="F:RNA polymerase II cis-regulatory region sequence-specific DNA binding"/>
    <property type="evidence" value="ECO:0007669"/>
    <property type="project" value="TreeGrafter"/>
</dbReference>
<keyword evidence="3 6" id="KW-0238">DNA-binding</keyword>
<dbReference type="PANTHER" id="PTHR45881:SF5">
    <property type="entry name" value="FORK-HEAD DOMAIN-CONTAINING PROTEIN"/>
    <property type="match status" value="1"/>
</dbReference>
<keyword evidence="10" id="KW-1185">Reference proteome</keyword>
<protein>
    <recommendedName>
        <fullName evidence="8">Fork-head domain-containing protein</fullName>
    </recommendedName>
</protein>
<dbReference type="PANTHER" id="PTHR45881">
    <property type="entry name" value="CHECKPOINT SUPPRESSOR 1-LIKE, ISOFORM A-RELATED"/>
    <property type="match status" value="1"/>
</dbReference>
<dbReference type="InterPro" id="IPR030456">
    <property type="entry name" value="TF_fork_head_CS_2"/>
</dbReference>
<evidence type="ECO:0000256" key="4">
    <source>
        <dbReference type="ARBA" id="ARBA00023163"/>
    </source>
</evidence>
<keyword evidence="2" id="KW-0805">Transcription regulation</keyword>
<feature type="DNA-binding region" description="Fork-head" evidence="6">
    <location>
        <begin position="25"/>
        <end position="100"/>
    </location>
</feature>
<evidence type="ECO:0000256" key="1">
    <source>
        <dbReference type="ARBA" id="ARBA00004123"/>
    </source>
</evidence>
<evidence type="ECO:0000256" key="7">
    <source>
        <dbReference type="SAM" id="MobiDB-lite"/>
    </source>
</evidence>
<organism evidence="9 10">
    <name type="scientific">Aureobasidium namibiae CBS 147.97</name>
    <dbReference type="NCBI Taxonomy" id="1043004"/>
    <lineage>
        <taxon>Eukaryota</taxon>
        <taxon>Fungi</taxon>
        <taxon>Dikarya</taxon>
        <taxon>Ascomycota</taxon>
        <taxon>Pezizomycotina</taxon>
        <taxon>Dothideomycetes</taxon>
        <taxon>Dothideomycetidae</taxon>
        <taxon>Dothideales</taxon>
        <taxon>Saccotheciaceae</taxon>
        <taxon>Aureobasidium</taxon>
    </lineage>
</organism>
<sequence>MPDEVDGLAGSGETDDSLENSNPCYAELLRQALMAKKDDHTMLLKDLYEWVRTHSSKAQESGNKGWQNSVRHNLSMNAAFERVPAPNQEAGTKKTSYWRL</sequence>
<accession>A0A074WAF5</accession>
<evidence type="ECO:0000259" key="8">
    <source>
        <dbReference type="PROSITE" id="PS50039"/>
    </source>
</evidence>
<dbReference type="InterPro" id="IPR036388">
    <property type="entry name" value="WH-like_DNA-bd_sf"/>
</dbReference>
<name>A0A074WAF5_9PEZI</name>
<reference evidence="9 10" key="1">
    <citation type="journal article" date="2014" name="BMC Genomics">
        <title>Genome sequencing of four Aureobasidium pullulans varieties: biotechnological potential, stress tolerance, and description of new species.</title>
        <authorList>
            <person name="Gostin Ar C."/>
            <person name="Ohm R.A."/>
            <person name="Kogej T."/>
            <person name="Sonjak S."/>
            <person name="Turk M."/>
            <person name="Zajc J."/>
            <person name="Zalar P."/>
            <person name="Grube M."/>
            <person name="Sun H."/>
            <person name="Han J."/>
            <person name="Sharma A."/>
            <person name="Chiniquy J."/>
            <person name="Ngan C.Y."/>
            <person name="Lipzen A."/>
            <person name="Barry K."/>
            <person name="Grigoriev I.V."/>
            <person name="Gunde-Cimerman N."/>
        </authorList>
    </citation>
    <scope>NUCLEOTIDE SEQUENCE [LARGE SCALE GENOMIC DNA]</scope>
    <source>
        <strain evidence="9 10">CBS 147.97</strain>
    </source>
</reference>
<keyword evidence="4" id="KW-0804">Transcription</keyword>
<feature type="region of interest" description="Disordered" evidence="7">
    <location>
        <begin position="1"/>
        <end position="22"/>
    </location>
</feature>
<dbReference type="GO" id="GO:0000981">
    <property type="term" value="F:DNA-binding transcription factor activity, RNA polymerase II-specific"/>
    <property type="evidence" value="ECO:0007669"/>
    <property type="project" value="TreeGrafter"/>
</dbReference>
<dbReference type="OrthoDB" id="5954824at2759"/>
<dbReference type="SUPFAM" id="SSF46785">
    <property type="entry name" value="Winged helix' DNA-binding domain"/>
    <property type="match status" value="1"/>
</dbReference>
<dbReference type="InterPro" id="IPR001766">
    <property type="entry name" value="Fork_head_dom"/>
</dbReference>
<dbReference type="GeneID" id="25412016"/>
<dbReference type="Pfam" id="PF00250">
    <property type="entry name" value="Forkhead"/>
    <property type="match status" value="1"/>
</dbReference>
<evidence type="ECO:0000256" key="2">
    <source>
        <dbReference type="ARBA" id="ARBA00023015"/>
    </source>
</evidence>
<dbReference type="PROSITE" id="PS50039">
    <property type="entry name" value="FORK_HEAD_3"/>
    <property type="match status" value="1"/>
</dbReference>
<dbReference type="SMART" id="SM00339">
    <property type="entry name" value="FH"/>
    <property type="match status" value="1"/>
</dbReference>
<feature type="region of interest" description="Disordered" evidence="7">
    <location>
        <begin position="80"/>
        <end position="100"/>
    </location>
</feature>
<evidence type="ECO:0000256" key="5">
    <source>
        <dbReference type="ARBA" id="ARBA00023242"/>
    </source>
</evidence>
<dbReference type="GO" id="GO:0005634">
    <property type="term" value="C:nucleus"/>
    <property type="evidence" value="ECO:0007669"/>
    <property type="project" value="UniProtKB-SubCell"/>
</dbReference>
<feature type="non-terminal residue" evidence="9">
    <location>
        <position position="100"/>
    </location>
</feature>
<comment type="subcellular location">
    <subcellularLocation>
        <location evidence="1 6">Nucleus</location>
    </subcellularLocation>
</comment>